<gene>
    <name evidence="1" type="primary">TBB2_65</name>
    <name evidence="1" type="ORF">GWK47_044661</name>
</gene>
<sequence length="182" mass="20208">MSKKGGNPRREGILDLSSYPLSRMSYAKTQAKNMYIIAAVSDIVDATSKKGEQVRRGHTLVSKILEEFPDKKMVPFPGFFFPIVRYPPRGSSHARHTIHPRLAEDPTTFAASKQKLDESLPTLNFKNPTYGDLLEDKWGRGGCAFPERLASICKLWGDDICVQMCAAAGSGGERRVVARPPR</sequence>
<evidence type="ECO:0000313" key="2">
    <source>
        <dbReference type="Proteomes" id="UP000770661"/>
    </source>
</evidence>
<evidence type="ECO:0000313" key="1">
    <source>
        <dbReference type="EMBL" id="KAG0722319.1"/>
    </source>
</evidence>
<reference evidence="1" key="1">
    <citation type="submission" date="2020-07" db="EMBL/GenBank/DDBJ databases">
        <title>The High-quality genome of the commercially important snow crab, Chionoecetes opilio.</title>
        <authorList>
            <person name="Jeong J.-H."/>
            <person name="Ryu S."/>
        </authorList>
    </citation>
    <scope>NUCLEOTIDE SEQUENCE</scope>
    <source>
        <strain evidence="1">MADBK_172401_WGS</strain>
        <tissue evidence="1">Digestive gland</tissue>
    </source>
</reference>
<dbReference type="EMBL" id="JACEEZ010009749">
    <property type="protein sequence ID" value="KAG0722319.1"/>
    <property type="molecule type" value="Genomic_DNA"/>
</dbReference>
<dbReference type="AlphaFoldDB" id="A0A8J4YG83"/>
<keyword evidence="2" id="KW-1185">Reference proteome</keyword>
<dbReference type="OrthoDB" id="6073114at2759"/>
<proteinExistence type="predicted"/>
<protein>
    <submittedName>
        <fullName evidence="1">Tubulin beta-2 chain</fullName>
    </submittedName>
</protein>
<name>A0A8J4YG83_CHIOP</name>
<accession>A0A8J4YG83</accession>
<dbReference type="Proteomes" id="UP000770661">
    <property type="component" value="Unassembled WGS sequence"/>
</dbReference>
<organism evidence="1 2">
    <name type="scientific">Chionoecetes opilio</name>
    <name type="common">Atlantic snow crab</name>
    <name type="synonym">Cancer opilio</name>
    <dbReference type="NCBI Taxonomy" id="41210"/>
    <lineage>
        <taxon>Eukaryota</taxon>
        <taxon>Metazoa</taxon>
        <taxon>Ecdysozoa</taxon>
        <taxon>Arthropoda</taxon>
        <taxon>Crustacea</taxon>
        <taxon>Multicrustacea</taxon>
        <taxon>Malacostraca</taxon>
        <taxon>Eumalacostraca</taxon>
        <taxon>Eucarida</taxon>
        <taxon>Decapoda</taxon>
        <taxon>Pleocyemata</taxon>
        <taxon>Brachyura</taxon>
        <taxon>Eubrachyura</taxon>
        <taxon>Majoidea</taxon>
        <taxon>Majidae</taxon>
        <taxon>Chionoecetes</taxon>
    </lineage>
</organism>
<comment type="caution">
    <text evidence="1">The sequence shown here is derived from an EMBL/GenBank/DDBJ whole genome shotgun (WGS) entry which is preliminary data.</text>
</comment>